<gene>
    <name evidence="1" type="ORF">CN97_13280</name>
</gene>
<evidence type="ECO:0000313" key="1">
    <source>
        <dbReference type="EMBL" id="KFI30515.1"/>
    </source>
</evidence>
<dbReference type="Proteomes" id="UP000028826">
    <property type="component" value="Unassembled WGS sequence"/>
</dbReference>
<dbReference type="EMBL" id="JGYG01000003">
    <property type="protein sequence ID" value="KFI30515.1"/>
    <property type="molecule type" value="Genomic_DNA"/>
</dbReference>
<dbReference type="Pfam" id="PF09990">
    <property type="entry name" value="DUF2231"/>
    <property type="match status" value="1"/>
</dbReference>
<reference evidence="1 2" key="1">
    <citation type="submission" date="2014-03" db="EMBL/GenBank/DDBJ databases">
        <title>Genome of Haematobacter massiliensis CCUG 47968.</title>
        <authorList>
            <person name="Wang D."/>
            <person name="Wang G."/>
        </authorList>
    </citation>
    <scope>NUCLEOTIDE SEQUENCE [LARGE SCALE GENOMIC DNA]</scope>
    <source>
        <strain evidence="1 2">CCUG 47968</strain>
    </source>
</reference>
<dbReference type="RefSeq" id="WP_084684023.1">
    <property type="nucleotide sequence ID" value="NZ_CAMIFG010000099.1"/>
</dbReference>
<dbReference type="eggNOG" id="COG4244">
    <property type="taxonomic scope" value="Bacteria"/>
</dbReference>
<keyword evidence="2" id="KW-1185">Reference proteome</keyword>
<proteinExistence type="predicted"/>
<comment type="caution">
    <text evidence="1">The sequence shown here is derived from an EMBL/GenBank/DDBJ whole genome shotgun (WGS) entry which is preliminary data.</text>
</comment>
<accession>A0A086Y8B5</accession>
<evidence type="ECO:0000313" key="2">
    <source>
        <dbReference type="Proteomes" id="UP000028826"/>
    </source>
</evidence>
<dbReference type="OrthoDB" id="2873672at2"/>
<organism evidence="1 2">
    <name type="scientific">Haematobacter massiliensis</name>
    <dbReference type="NCBI Taxonomy" id="195105"/>
    <lineage>
        <taxon>Bacteria</taxon>
        <taxon>Pseudomonadati</taxon>
        <taxon>Pseudomonadota</taxon>
        <taxon>Alphaproteobacteria</taxon>
        <taxon>Rhodobacterales</taxon>
        <taxon>Paracoccaceae</taxon>
        <taxon>Haematobacter</taxon>
    </lineage>
</organism>
<protein>
    <submittedName>
        <fullName evidence="1">Membrane protein</fullName>
    </submittedName>
</protein>
<sequence>MNDTARDPQDEDDPVLAEVAAETTESVVAFAGHPIHAMLVHFPIALTMTVLGADLLYWWNGDPFWARAAIWMVGLGFISGALAGLAGLVEILAVPGIRTRVGSWSHGVAGLMLISLLGLNWGFRFQGGDVMPEGILLSLLSAIVAGAAGWHGGKLIFHHGIGLIQDEETEALEKARTGHRDAEAADRDR</sequence>
<name>A0A086Y8B5_9RHOB</name>
<dbReference type="STRING" id="195105.CN97_13280"/>
<dbReference type="AlphaFoldDB" id="A0A086Y8B5"/>
<dbReference type="InterPro" id="IPR019251">
    <property type="entry name" value="DUF2231_TM"/>
</dbReference>